<dbReference type="Proteomes" id="UP000077684">
    <property type="component" value="Unassembled WGS sequence"/>
</dbReference>
<feature type="region of interest" description="Disordered" evidence="1">
    <location>
        <begin position="160"/>
        <end position="180"/>
    </location>
</feature>
<keyword evidence="3" id="KW-1185">Reference proteome</keyword>
<dbReference type="AlphaFoldDB" id="A0A8X7MZZ9"/>
<comment type="caution">
    <text evidence="2">The sequence shown here is derived from an EMBL/GenBank/DDBJ whole genome shotgun (WGS) entry which is preliminary data.</text>
</comment>
<proteinExistence type="predicted"/>
<reference evidence="2" key="2">
    <citation type="journal article" date="2019" name="IMA Fungus">
        <title>Genome sequencing and comparison of five Tilletia species to identify candidate genes for the detection of regulated species infecting wheat.</title>
        <authorList>
            <person name="Nguyen H.D.T."/>
            <person name="Sultana T."/>
            <person name="Kesanakurti P."/>
            <person name="Hambleton S."/>
        </authorList>
    </citation>
    <scope>NUCLEOTIDE SEQUENCE</scope>
    <source>
        <strain evidence="2">DAOMC 236426</strain>
    </source>
</reference>
<feature type="compositionally biased region" description="Low complexity" evidence="1">
    <location>
        <begin position="802"/>
        <end position="821"/>
    </location>
</feature>
<feature type="region of interest" description="Disordered" evidence="1">
    <location>
        <begin position="406"/>
        <end position="430"/>
    </location>
</feature>
<feature type="compositionally biased region" description="Acidic residues" evidence="1">
    <location>
        <begin position="485"/>
        <end position="496"/>
    </location>
</feature>
<sequence length="829" mass="89757">MMRRSAASGAKVWSVSRAACVSGDVSFRLAFSPAAHPTSTPATTRTLWSQCVCQHAHHALRQHSTSALAQSTASTQHPSANAEQDEDELPWFMQEQEQAQPQPASLPPLEAQQQQQQRHSQPDVLSQPAHLARTPQLQDLHAILTTGPLANLVARPSDLAIYDPDQDPDAAPSADNPADEQPIIFLPTAAIAAALPPHEGAGVAYADWIILIRARTSAGGALGRLALEVGEFLKRTRPPLSRARSRLEQVERDHGSAHLGADLFGLGEDGAAVSASQEEFAELVIALHSWARKHNLPSPLPPSDLEAGDALGLFAEDADPDSRSLSLTNPVSSLRSARIRRIYRPTPITTISSPDNNQPASTGEPEDLATRGPRPAGWSRIEWDAGRRLPSWGVQKEALRRKLLLKASTQEGDGSSTSSTPPKPFWRPGKILSRSAQDGIRTLHAFDPKVRFSAAELSRAFGISVESVRRILRAGGSRWRASQQDLDDDNGEEGGASEEQRQFRSSTPLSESGAELEAAPVPTSASHVPSWLQRENERAAGSGTDEGQDEESVEQRQERRARERRLERVRKIVERISRERVAMEHDGEEEGSEEIVLDRARDAGAPEHLDREDYETQRLVNRLTKRSPPHTTKSRPPPASFTGEVDLSTEPQREDGNGAWSQPIHYEGLSPAQSTTLSSAAAATSSRPAFQSSRAALPSRTNRAAKGDGDGNWVIVDASWCVVHVLSESGWEKYGPRGGVGSVWREWMGMVERERGWGIEEGMKGKKGASVGVLAKAFGMGEKRGGRKSAAAGSGTVRAGASDASRSPTTTSDSSATPQSTRQDTSWRT</sequence>
<evidence type="ECO:0000313" key="3">
    <source>
        <dbReference type="Proteomes" id="UP000077684"/>
    </source>
</evidence>
<evidence type="ECO:0000313" key="2">
    <source>
        <dbReference type="EMBL" id="KAE8255142.1"/>
    </source>
</evidence>
<feature type="region of interest" description="Disordered" evidence="1">
    <location>
        <begin position="477"/>
        <end position="665"/>
    </location>
</feature>
<feature type="compositionally biased region" description="Polar residues" evidence="1">
    <location>
        <begin position="690"/>
        <end position="702"/>
    </location>
</feature>
<feature type="region of interest" description="Disordered" evidence="1">
    <location>
        <begin position="779"/>
        <end position="829"/>
    </location>
</feature>
<accession>A0A8X7MZZ9</accession>
<feature type="compositionally biased region" description="Polar residues" evidence="1">
    <location>
        <begin position="408"/>
        <end position="420"/>
    </location>
</feature>
<name>A0A8X7MZZ9_9BASI</name>
<protein>
    <recommendedName>
        <fullName evidence="4">Required for respiratory growth protein 9, mitochondrial</fullName>
    </recommendedName>
</protein>
<evidence type="ECO:0000256" key="1">
    <source>
        <dbReference type="SAM" id="MobiDB-lite"/>
    </source>
</evidence>
<feature type="compositionally biased region" description="Basic and acidic residues" evidence="1">
    <location>
        <begin position="596"/>
        <end position="616"/>
    </location>
</feature>
<feature type="compositionally biased region" description="Low complexity" evidence="1">
    <location>
        <begin position="345"/>
        <end position="354"/>
    </location>
</feature>
<organism evidence="2 3">
    <name type="scientific">Tilletia controversa</name>
    <name type="common">dwarf bunt fungus</name>
    <dbReference type="NCBI Taxonomy" id="13291"/>
    <lineage>
        <taxon>Eukaryota</taxon>
        <taxon>Fungi</taxon>
        <taxon>Dikarya</taxon>
        <taxon>Basidiomycota</taxon>
        <taxon>Ustilaginomycotina</taxon>
        <taxon>Exobasidiomycetes</taxon>
        <taxon>Tilletiales</taxon>
        <taxon>Tilletiaceae</taxon>
        <taxon>Tilletia</taxon>
    </lineage>
</organism>
<gene>
    <name evidence="2" type="ORF">A4X06_0g578</name>
</gene>
<feature type="compositionally biased region" description="Basic and acidic residues" evidence="1">
    <location>
        <begin position="553"/>
        <end position="585"/>
    </location>
</feature>
<feature type="region of interest" description="Disordered" evidence="1">
    <location>
        <begin position="684"/>
        <end position="709"/>
    </location>
</feature>
<feature type="compositionally biased region" description="Low complexity" evidence="1">
    <location>
        <begin position="64"/>
        <end position="77"/>
    </location>
</feature>
<dbReference type="EMBL" id="LWDE02000030">
    <property type="protein sequence ID" value="KAE8255142.1"/>
    <property type="molecule type" value="Genomic_DNA"/>
</dbReference>
<feature type="region of interest" description="Disordered" evidence="1">
    <location>
        <begin position="345"/>
        <end position="379"/>
    </location>
</feature>
<feature type="compositionally biased region" description="Low complexity" evidence="1">
    <location>
        <begin position="94"/>
        <end position="117"/>
    </location>
</feature>
<feature type="compositionally biased region" description="Acidic residues" evidence="1">
    <location>
        <begin position="586"/>
        <end position="595"/>
    </location>
</feature>
<reference evidence="2" key="1">
    <citation type="submission" date="2016-04" db="EMBL/GenBank/DDBJ databases">
        <authorList>
            <person name="Nguyen H.D."/>
            <person name="Samba Siva P."/>
            <person name="Cullis J."/>
            <person name="Levesque C.A."/>
            <person name="Hambleton S."/>
        </authorList>
    </citation>
    <scope>NUCLEOTIDE SEQUENCE</scope>
    <source>
        <strain evidence="2">DAOMC 236426</strain>
    </source>
</reference>
<evidence type="ECO:0008006" key="4">
    <source>
        <dbReference type="Google" id="ProtNLM"/>
    </source>
</evidence>
<feature type="region of interest" description="Disordered" evidence="1">
    <location>
        <begin position="64"/>
        <end position="127"/>
    </location>
</feature>